<dbReference type="Gene3D" id="3.30.40.10">
    <property type="entry name" value="Zinc/RING finger domain, C3HC4 (zinc finger)"/>
    <property type="match status" value="1"/>
</dbReference>
<evidence type="ECO:0000256" key="2">
    <source>
        <dbReference type="ARBA" id="ARBA00022771"/>
    </source>
</evidence>
<evidence type="ECO:0000313" key="7">
    <source>
        <dbReference type="RefSeq" id="XP_008474387.2"/>
    </source>
</evidence>
<organism evidence="6 7">
    <name type="scientific">Diaphorina citri</name>
    <name type="common">Asian citrus psyllid</name>
    <dbReference type="NCBI Taxonomy" id="121845"/>
    <lineage>
        <taxon>Eukaryota</taxon>
        <taxon>Metazoa</taxon>
        <taxon>Ecdysozoa</taxon>
        <taxon>Arthropoda</taxon>
        <taxon>Hexapoda</taxon>
        <taxon>Insecta</taxon>
        <taxon>Pterygota</taxon>
        <taxon>Neoptera</taxon>
        <taxon>Paraneoptera</taxon>
        <taxon>Hemiptera</taxon>
        <taxon>Sternorrhyncha</taxon>
        <taxon>Psylloidea</taxon>
        <taxon>Psyllidae</taxon>
        <taxon>Diaphorininae</taxon>
        <taxon>Diaphorina</taxon>
    </lineage>
</organism>
<proteinExistence type="predicted"/>
<dbReference type="SMART" id="SM00184">
    <property type="entry name" value="RING"/>
    <property type="match status" value="1"/>
</dbReference>
<evidence type="ECO:0000259" key="5">
    <source>
        <dbReference type="PROSITE" id="PS50089"/>
    </source>
</evidence>
<name>A0A1S3D4Q6_DIACI</name>
<evidence type="ECO:0000256" key="1">
    <source>
        <dbReference type="ARBA" id="ARBA00022723"/>
    </source>
</evidence>
<evidence type="ECO:0000313" key="6">
    <source>
        <dbReference type="Proteomes" id="UP000079169"/>
    </source>
</evidence>
<evidence type="ECO:0000256" key="4">
    <source>
        <dbReference type="PROSITE-ProRule" id="PRU00175"/>
    </source>
</evidence>
<dbReference type="GO" id="GO:0043161">
    <property type="term" value="P:proteasome-mediated ubiquitin-dependent protein catabolic process"/>
    <property type="evidence" value="ECO:0007669"/>
    <property type="project" value="TreeGrafter"/>
</dbReference>
<sequence length="146" mass="17466">MKQECKEMMDLKEMLMTEEKDKAQRELAEAMRFNEMLLTEERDRSRREFIQIFETEFECPICHEMTVDVTILGTCSHVFCRYCITDWTRTRAPPLSCPVCRRAYTQPDIHQFAMGQSLLDKIEDKLPEELLRTREELVAERRRNPV</sequence>
<dbReference type="GeneID" id="103511441"/>
<dbReference type="KEGG" id="dci:103511441"/>
<dbReference type="GO" id="GO:0061630">
    <property type="term" value="F:ubiquitin protein ligase activity"/>
    <property type="evidence" value="ECO:0007669"/>
    <property type="project" value="TreeGrafter"/>
</dbReference>
<evidence type="ECO:0000256" key="3">
    <source>
        <dbReference type="ARBA" id="ARBA00022833"/>
    </source>
</evidence>
<dbReference type="SUPFAM" id="SSF57850">
    <property type="entry name" value="RING/U-box"/>
    <property type="match status" value="1"/>
</dbReference>
<dbReference type="InterPro" id="IPR001841">
    <property type="entry name" value="Znf_RING"/>
</dbReference>
<dbReference type="InterPro" id="IPR013083">
    <property type="entry name" value="Znf_RING/FYVE/PHD"/>
</dbReference>
<keyword evidence="3" id="KW-0862">Zinc</keyword>
<gene>
    <name evidence="7 8" type="primary">LOC103511441</name>
</gene>
<dbReference type="GO" id="GO:0008270">
    <property type="term" value="F:zinc ion binding"/>
    <property type="evidence" value="ECO:0007669"/>
    <property type="project" value="UniProtKB-KW"/>
</dbReference>
<keyword evidence="1" id="KW-0479">Metal-binding</keyword>
<dbReference type="STRING" id="121845.A0A1S3D4Q6"/>
<accession>A0A1S3D4Q6</accession>
<dbReference type="RefSeq" id="XP_026681008.1">
    <property type="nucleotide sequence ID" value="XM_026825207.1"/>
</dbReference>
<keyword evidence="6" id="KW-1185">Reference proteome</keyword>
<dbReference type="PROSITE" id="PS50089">
    <property type="entry name" value="ZF_RING_2"/>
    <property type="match status" value="1"/>
</dbReference>
<protein>
    <submittedName>
        <fullName evidence="8">E3 ubiquitin-protein ligase rnf8-A-like isoform X1</fullName>
    </submittedName>
    <submittedName>
        <fullName evidence="7">E3 ubiquitin-protein ligase rnf8-A-like isoform X2</fullName>
    </submittedName>
</protein>
<keyword evidence="2 4" id="KW-0863">Zinc-finger</keyword>
<reference evidence="7 8" key="1">
    <citation type="submission" date="2025-04" db="UniProtKB">
        <authorList>
            <consortium name="RefSeq"/>
        </authorList>
    </citation>
    <scope>IDENTIFICATION</scope>
</reference>
<dbReference type="AlphaFoldDB" id="A0A1S3D4Q6"/>
<feature type="domain" description="RING-type" evidence="5">
    <location>
        <begin position="59"/>
        <end position="101"/>
    </location>
</feature>
<dbReference type="RefSeq" id="XP_008474387.2">
    <property type="nucleotide sequence ID" value="XM_008476165.3"/>
</dbReference>
<dbReference type="Pfam" id="PF13639">
    <property type="entry name" value="zf-RING_2"/>
    <property type="match status" value="1"/>
</dbReference>
<dbReference type="PANTHER" id="PTHR15898">
    <property type="entry name" value="BIFUNCTIONAL APOPTOSIS REGULATOR"/>
    <property type="match status" value="1"/>
</dbReference>
<dbReference type="PaxDb" id="121845-A0A1S3D4Q6"/>
<dbReference type="PROSITE" id="PS00518">
    <property type="entry name" value="ZF_RING_1"/>
    <property type="match status" value="1"/>
</dbReference>
<dbReference type="Proteomes" id="UP000079169">
    <property type="component" value="Unplaced"/>
</dbReference>
<dbReference type="PANTHER" id="PTHR15898:SF13">
    <property type="entry name" value="BIFUNCTIONAL APOPTOSIS REGULATOR"/>
    <property type="match status" value="1"/>
</dbReference>
<dbReference type="InterPro" id="IPR017907">
    <property type="entry name" value="Znf_RING_CS"/>
</dbReference>
<evidence type="ECO:0000313" key="8">
    <source>
        <dbReference type="RefSeq" id="XP_026681008.1"/>
    </source>
</evidence>